<gene>
    <name evidence="1" type="ORF">GJ744_001459</name>
</gene>
<keyword evidence="2" id="KW-1185">Reference proteome</keyword>
<proteinExistence type="predicted"/>
<accession>A0A8H7AS38</accession>
<dbReference type="Proteomes" id="UP000606974">
    <property type="component" value="Unassembled WGS sequence"/>
</dbReference>
<evidence type="ECO:0000313" key="1">
    <source>
        <dbReference type="EMBL" id="KAF7512524.1"/>
    </source>
</evidence>
<dbReference type="AlphaFoldDB" id="A0A8H7AS38"/>
<reference evidence="1" key="1">
    <citation type="submission" date="2020-02" db="EMBL/GenBank/DDBJ databases">
        <authorList>
            <person name="Palmer J.M."/>
        </authorList>
    </citation>
    <scope>NUCLEOTIDE SEQUENCE</scope>
    <source>
        <strain evidence="1">EPUS1.4</strain>
        <tissue evidence="1">Thallus</tissue>
    </source>
</reference>
<organism evidence="1 2">
    <name type="scientific">Endocarpon pusillum</name>
    <dbReference type="NCBI Taxonomy" id="364733"/>
    <lineage>
        <taxon>Eukaryota</taxon>
        <taxon>Fungi</taxon>
        <taxon>Dikarya</taxon>
        <taxon>Ascomycota</taxon>
        <taxon>Pezizomycotina</taxon>
        <taxon>Eurotiomycetes</taxon>
        <taxon>Chaetothyriomycetidae</taxon>
        <taxon>Verrucariales</taxon>
        <taxon>Verrucariaceae</taxon>
        <taxon>Endocarpon</taxon>
    </lineage>
</organism>
<dbReference type="EMBL" id="JAACFV010000012">
    <property type="protein sequence ID" value="KAF7512524.1"/>
    <property type="molecule type" value="Genomic_DNA"/>
</dbReference>
<name>A0A8H7AS38_9EURO</name>
<comment type="caution">
    <text evidence="1">The sequence shown here is derived from an EMBL/GenBank/DDBJ whole genome shotgun (WGS) entry which is preliminary data.</text>
</comment>
<evidence type="ECO:0000313" key="2">
    <source>
        <dbReference type="Proteomes" id="UP000606974"/>
    </source>
</evidence>
<sequence>MIASTHTHFFHCYAYRFFVYWDPALHPTATKLHDVQRTASASIRKVIARPGEDLTLSPRNFLPGLVNSPSSLFLIIEEAFACQVHSDMKVLQSSILLCIGKVGLQRQLVLMRPIFYAQGGEPSA</sequence>
<protein>
    <submittedName>
        <fullName evidence="1">Uncharacterized protein</fullName>
    </submittedName>
</protein>